<evidence type="ECO:0000256" key="3">
    <source>
        <dbReference type="PROSITE-ProRule" id="PRU00175"/>
    </source>
</evidence>
<comment type="caution">
    <text evidence="5">The sequence shown here is derived from an EMBL/GenBank/DDBJ whole genome shotgun (WGS) entry which is preliminary data.</text>
</comment>
<keyword evidence="1 3" id="KW-0479">Metal-binding</keyword>
<keyword evidence="8" id="KW-1185">Reference proteome</keyword>
<protein>
    <recommendedName>
        <fullName evidence="4">RING-type domain-containing protein</fullName>
    </recommendedName>
</protein>
<feature type="domain" description="RING-type" evidence="4">
    <location>
        <begin position="8"/>
        <end position="48"/>
    </location>
</feature>
<dbReference type="EMBL" id="CAJNOH010000011">
    <property type="protein sequence ID" value="CAF0748107.1"/>
    <property type="molecule type" value="Genomic_DNA"/>
</dbReference>
<evidence type="ECO:0000259" key="4">
    <source>
        <dbReference type="PROSITE" id="PS50089"/>
    </source>
</evidence>
<sequence>MNDEWSRCPICFEDYSLIHRPTTFVCGHSTCIDHTIGPKRLQHCPICRHPLKKEDQYHVSYNLEEASRLFQLIKNTIDWSTVKCSPVPVISHEENNASAMIKRDEIYAHQVQAELNREIVNESSRRVRVPTRNQALPIEEIRTNLTALQINQVTGHQKGCGHRCDLVSTRQCCVCSDRRPHHQDNTYPAYVDGRGIVNRVTRNEYYCTTCKIR</sequence>
<reference evidence="5" key="1">
    <citation type="submission" date="2021-02" db="EMBL/GenBank/DDBJ databases">
        <authorList>
            <person name="Nowell W R."/>
        </authorList>
    </citation>
    <scope>NUCLEOTIDE SEQUENCE</scope>
</reference>
<dbReference type="Proteomes" id="UP000663870">
    <property type="component" value="Unassembled WGS sequence"/>
</dbReference>
<evidence type="ECO:0000313" key="6">
    <source>
        <dbReference type="EMBL" id="CAF1555105.1"/>
    </source>
</evidence>
<dbReference type="Gene3D" id="3.30.40.10">
    <property type="entry name" value="Zinc/RING finger domain, C3HC4 (zinc finger)"/>
    <property type="match status" value="1"/>
</dbReference>
<organism evidence="5 7">
    <name type="scientific">Rotaria sordida</name>
    <dbReference type="NCBI Taxonomy" id="392033"/>
    <lineage>
        <taxon>Eukaryota</taxon>
        <taxon>Metazoa</taxon>
        <taxon>Spiralia</taxon>
        <taxon>Gnathifera</taxon>
        <taxon>Rotifera</taxon>
        <taxon>Eurotatoria</taxon>
        <taxon>Bdelloidea</taxon>
        <taxon>Philodinida</taxon>
        <taxon>Philodinidae</taxon>
        <taxon>Rotaria</taxon>
    </lineage>
</organism>
<gene>
    <name evidence="6" type="ORF">JXQ802_LOCUS43925</name>
    <name evidence="5" type="ORF">PYM288_LOCUS1939</name>
</gene>
<name>A0A813P2R0_9BILA</name>
<evidence type="ECO:0000256" key="2">
    <source>
        <dbReference type="ARBA" id="ARBA00022833"/>
    </source>
</evidence>
<dbReference type="PROSITE" id="PS50089">
    <property type="entry name" value="ZF_RING_2"/>
    <property type="match status" value="1"/>
</dbReference>
<dbReference type="GO" id="GO:0008270">
    <property type="term" value="F:zinc ion binding"/>
    <property type="evidence" value="ECO:0007669"/>
    <property type="project" value="UniProtKB-KW"/>
</dbReference>
<dbReference type="InterPro" id="IPR001841">
    <property type="entry name" value="Znf_RING"/>
</dbReference>
<dbReference type="InterPro" id="IPR013083">
    <property type="entry name" value="Znf_RING/FYVE/PHD"/>
</dbReference>
<evidence type="ECO:0000313" key="8">
    <source>
        <dbReference type="Proteomes" id="UP000663870"/>
    </source>
</evidence>
<keyword evidence="1 3" id="KW-0863">Zinc-finger</keyword>
<evidence type="ECO:0000313" key="5">
    <source>
        <dbReference type="EMBL" id="CAF0748107.1"/>
    </source>
</evidence>
<evidence type="ECO:0000256" key="1">
    <source>
        <dbReference type="ARBA" id="ARBA00022771"/>
    </source>
</evidence>
<dbReference type="SUPFAM" id="SSF57850">
    <property type="entry name" value="RING/U-box"/>
    <property type="match status" value="1"/>
</dbReference>
<proteinExistence type="predicted"/>
<keyword evidence="2" id="KW-0862">Zinc</keyword>
<dbReference type="AlphaFoldDB" id="A0A813P2R0"/>
<dbReference type="EMBL" id="CAJNOL010003272">
    <property type="protein sequence ID" value="CAF1555105.1"/>
    <property type="molecule type" value="Genomic_DNA"/>
</dbReference>
<evidence type="ECO:0000313" key="7">
    <source>
        <dbReference type="Proteomes" id="UP000663854"/>
    </source>
</evidence>
<accession>A0A813P2R0</accession>
<dbReference type="Proteomes" id="UP000663854">
    <property type="component" value="Unassembled WGS sequence"/>
</dbReference>